<protein>
    <submittedName>
        <fullName evidence="2">Dehydrogenase</fullName>
    </submittedName>
</protein>
<dbReference type="Gene3D" id="3.90.550.10">
    <property type="entry name" value="Spore Coat Polysaccharide Biosynthesis Protein SpsA, Chain A"/>
    <property type="match status" value="1"/>
</dbReference>
<gene>
    <name evidence="2" type="ORF">E2I14_08675</name>
</gene>
<proteinExistence type="predicted"/>
<dbReference type="EMBL" id="SMYL01000003">
    <property type="protein sequence ID" value="TDK66530.1"/>
    <property type="molecule type" value="Genomic_DNA"/>
</dbReference>
<dbReference type="Pfam" id="PF00483">
    <property type="entry name" value="NTP_transferase"/>
    <property type="match status" value="1"/>
</dbReference>
<feature type="domain" description="Nucleotidyl transferase" evidence="1">
    <location>
        <begin position="3"/>
        <end position="223"/>
    </location>
</feature>
<organism evidence="2 3">
    <name type="scientific">Sapientia aquatica</name>
    <dbReference type="NCBI Taxonomy" id="1549640"/>
    <lineage>
        <taxon>Bacteria</taxon>
        <taxon>Pseudomonadati</taxon>
        <taxon>Pseudomonadota</taxon>
        <taxon>Betaproteobacteria</taxon>
        <taxon>Burkholderiales</taxon>
        <taxon>Oxalobacteraceae</taxon>
        <taxon>Sapientia</taxon>
    </lineage>
</organism>
<dbReference type="OrthoDB" id="9788272at2"/>
<dbReference type="CDD" id="cd06915">
    <property type="entry name" value="NTP_transferase_WcbM_like"/>
    <property type="match status" value="1"/>
</dbReference>
<dbReference type="SUPFAM" id="SSF53448">
    <property type="entry name" value="Nucleotide-diphospho-sugar transferases"/>
    <property type="match status" value="1"/>
</dbReference>
<accession>A0A4V3AUV3</accession>
<dbReference type="Proteomes" id="UP000294829">
    <property type="component" value="Unassembled WGS sequence"/>
</dbReference>
<reference evidence="2 3" key="1">
    <citation type="submission" date="2019-03" db="EMBL/GenBank/DDBJ databases">
        <title>Sapientia aquatica gen. nov., sp. nov., isolated from a crater lake.</title>
        <authorList>
            <person name="Felfoldi T."/>
            <person name="Szabo A."/>
            <person name="Toth E."/>
            <person name="Schumann P."/>
            <person name="Keki Z."/>
            <person name="Marialigeti K."/>
            <person name="Mathe I."/>
        </authorList>
    </citation>
    <scope>NUCLEOTIDE SEQUENCE [LARGE SCALE GENOMIC DNA]</scope>
    <source>
        <strain evidence="2 3">SA-152</strain>
    </source>
</reference>
<dbReference type="InterPro" id="IPR029044">
    <property type="entry name" value="Nucleotide-diphossugar_trans"/>
</dbReference>
<dbReference type="InterPro" id="IPR005835">
    <property type="entry name" value="NTP_transferase_dom"/>
</dbReference>
<dbReference type="RefSeq" id="WP_133327506.1">
    <property type="nucleotide sequence ID" value="NZ_SMYL01000003.1"/>
</dbReference>
<comment type="caution">
    <text evidence="2">The sequence shown here is derived from an EMBL/GenBank/DDBJ whole genome shotgun (WGS) entry which is preliminary data.</text>
</comment>
<keyword evidence="3" id="KW-1185">Reference proteome</keyword>
<evidence type="ECO:0000259" key="1">
    <source>
        <dbReference type="Pfam" id="PF00483"/>
    </source>
</evidence>
<dbReference type="PANTHER" id="PTHR22572">
    <property type="entry name" value="SUGAR-1-PHOSPHATE GUANYL TRANSFERASE"/>
    <property type="match status" value="1"/>
</dbReference>
<sequence>MEAIVLAGGFGTRLREVVPDLPKPMAPIAGRPFLEILLSSLAKKGFERVVLSLGFMADKISNHFGSQYLGMELVYEVESQPLGTGGAVRASLCRCVSDHAFVFNGDTYLDLEVADLEQLWNNTHRPAIVVREVPDTGRFGRVLIEDGRVTSFLEKGMSGPGTINAGCYVLPTHLLDQFALGENFSLESDFFYTAIKQQQFSGFITQGLFIDIGVPDDYERAQTLLAGV</sequence>
<evidence type="ECO:0000313" key="3">
    <source>
        <dbReference type="Proteomes" id="UP000294829"/>
    </source>
</evidence>
<evidence type="ECO:0000313" key="2">
    <source>
        <dbReference type="EMBL" id="TDK66530.1"/>
    </source>
</evidence>
<dbReference type="AlphaFoldDB" id="A0A4V3AUV3"/>
<name>A0A4V3AUV3_9BURK</name>
<dbReference type="InterPro" id="IPR050486">
    <property type="entry name" value="Mannose-1P_guanyltransferase"/>
</dbReference>